<dbReference type="Proteomes" id="UP001620262">
    <property type="component" value="Unassembled WGS sequence"/>
</dbReference>
<comment type="caution">
    <text evidence="2">The sequence shown here is derived from an EMBL/GenBank/DDBJ whole genome shotgun (WGS) entry which is preliminary data.</text>
</comment>
<feature type="transmembrane region" description="Helical" evidence="1">
    <location>
        <begin position="53"/>
        <end position="76"/>
    </location>
</feature>
<name>A0ABW8KSU5_9GAMM</name>
<dbReference type="EMBL" id="JBJDOT010000001">
    <property type="protein sequence ID" value="MFK3862298.1"/>
    <property type="molecule type" value="Genomic_DNA"/>
</dbReference>
<dbReference type="InterPro" id="IPR046730">
    <property type="entry name" value="DUF6622"/>
</dbReference>
<evidence type="ECO:0000313" key="2">
    <source>
        <dbReference type="EMBL" id="MFK3862298.1"/>
    </source>
</evidence>
<keyword evidence="1" id="KW-0472">Membrane</keyword>
<reference evidence="2 3" key="1">
    <citation type="submission" date="2024-11" db="EMBL/GenBank/DDBJ databases">
        <title>The Natural Products Discovery Center: Release of the First 8490 Sequenced Strains for Exploring Actinobacteria Biosynthetic Diversity.</title>
        <authorList>
            <person name="Kalkreuter E."/>
            <person name="Kautsar S.A."/>
            <person name="Yang D."/>
            <person name="Bader C.D."/>
            <person name="Teijaro C.N."/>
            <person name="Fluegel L."/>
            <person name="Davis C.M."/>
            <person name="Simpson J.R."/>
            <person name="Lauterbach L."/>
            <person name="Steele A.D."/>
            <person name="Gui C."/>
            <person name="Meng S."/>
            <person name="Li G."/>
            <person name="Viehrig K."/>
            <person name="Ye F."/>
            <person name="Su P."/>
            <person name="Kiefer A.F."/>
            <person name="Nichols A."/>
            <person name="Cepeda A.J."/>
            <person name="Yan W."/>
            <person name="Fan B."/>
            <person name="Jiang Y."/>
            <person name="Adhikari A."/>
            <person name="Zheng C.-J."/>
            <person name="Schuster L."/>
            <person name="Cowan T.M."/>
            <person name="Smanski M.J."/>
            <person name="Chevrette M.G."/>
            <person name="De Carvalho L.P.S."/>
            <person name="Shen B."/>
        </authorList>
    </citation>
    <scope>NUCLEOTIDE SEQUENCE [LARGE SCALE GENOMIC DNA]</scope>
    <source>
        <strain evidence="2 3">NPDC078403</strain>
    </source>
</reference>
<dbReference type="RefSeq" id="WP_404674437.1">
    <property type="nucleotide sequence ID" value="NZ_JBJDOT010000001.1"/>
</dbReference>
<protein>
    <submittedName>
        <fullName evidence="2">DUF6622 family protein</fullName>
    </submittedName>
</protein>
<accession>A0ABW8KSU5</accession>
<keyword evidence="1" id="KW-0812">Transmembrane</keyword>
<evidence type="ECO:0000256" key="1">
    <source>
        <dbReference type="SAM" id="Phobius"/>
    </source>
</evidence>
<keyword evidence="3" id="KW-1185">Reference proteome</keyword>
<evidence type="ECO:0000313" key="3">
    <source>
        <dbReference type="Proteomes" id="UP001620262"/>
    </source>
</evidence>
<dbReference type="Pfam" id="PF20327">
    <property type="entry name" value="DUF6622"/>
    <property type="match status" value="1"/>
</dbReference>
<feature type="transmembrane region" description="Helical" evidence="1">
    <location>
        <begin position="132"/>
        <end position="152"/>
    </location>
</feature>
<sequence length="167" mass="18281">MIDIIKHTPLWVFALFAGLIVLGVKQTRAREVTLRSVCVLPVAMAGLSVFGVYSAFSGVIALAVWFVCLVLGWGVARQFGLPKGVRYISEQHVFHIPGSKVPFILIMAIFFTKYCVGVMLAIQLAVTQSIEFMVIVSAIYGILSGIFLARGLQILQARNNQIDLQPA</sequence>
<organism evidence="2 3">
    <name type="scientific">Pseudoalteromonas rhizosphaerae</name>
    <dbReference type="NCBI Taxonomy" id="2518973"/>
    <lineage>
        <taxon>Bacteria</taxon>
        <taxon>Pseudomonadati</taxon>
        <taxon>Pseudomonadota</taxon>
        <taxon>Gammaproteobacteria</taxon>
        <taxon>Alteromonadales</taxon>
        <taxon>Pseudoalteromonadaceae</taxon>
        <taxon>Pseudoalteromonas</taxon>
    </lineage>
</organism>
<gene>
    <name evidence="2" type="ORF">ACI2JU_00090</name>
</gene>
<proteinExistence type="predicted"/>
<feature type="transmembrane region" description="Helical" evidence="1">
    <location>
        <begin position="103"/>
        <end position="126"/>
    </location>
</feature>
<keyword evidence="1" id="KW-1133">Transmembrane helix</keyword>